<evidence type="ECO:0000313" key="3">
    <source>
        <dbReference type="Proteomes" id="UP000460290"/>
    </source>
</evidence>
<dbReference type="Pfam" id="PF05229">
    <property type="entry name" value="SCPU"/>
    <property type="match status" value="1"/>
</dbReference>
<protein>
    <submittedName>
        <fullName evidence="2">Fimbrial major subunit CsuA/B family protein</fullName>
    </submittedName>
</protein>
<dbReference type="RefSeq" id="WP_160613640.1">
    <property type="nucleotide sequence ID" value="NZ_JAUFQM010000001.1"/>
</dbReference>
<dbReference type="PANTHER" id="PTHR37089">
    <property type="entry name" value="PROTEIN U-RELATED"/>
    <property type="match status" value="1"/>
</dbReference>
<dbReference type="SMART" id="SM00972">
    <property type="entry name" value="SCPU"/>
    <property type="match status" value="1"/>
</dbReference>
<name>A0A844ZBQ4_9SPHN</name>
<evidence type="ECO:0000259" key="1">
    <source>
        <dbReference type="Pfam" id="PF05229"/>
    </source>
</evidence>
<comment type="caution">
    <text evidence="2">The sequence shown here is derived from an EMBL/GenBank/DDBJ whole genome shotgun (WGS) entry which is preliminary data.</text>
</comment>
<dbReference type="PANTHER" id="PTHR37089:SF3">
    <property type="entry name" value="EXPORTED PROTEIN"/>
    <property type="match status" value="1"/>
</dbReference>
<sequence length="190" mass="20375">MKNSVVNKFFIRSGHIGRWLGGHLPKGRYMRLSSLMLAVIIAFVISAPAFAKSNSSTMSVSAVIENNCNILASPMVFSQTNVTGRSSVDGSARINIDCTSPTAFTVDMDRGTNSAGEQRRMVSEDGRYLNYQIFADASRSTEWGSSGDGVSGSVEGATGKSIMAYGRISTVDMETPSGVYQDTITVTLNF</sequence>
<reference evidence="2 3" key="1">
    <citation type="submission" date="2019-12" db="EMBL/GenBank/DDBJ databases">
        <title>Genomic-based taxomic classification of the family Erythrobacteraceae.</title>
        <authorList>
            <person name="Xu L."/>
        </authorList>
    </citation>
    <scope>NUCLEOTIDE SEQUENCE [LARGE SCALE GENOMIC DNA]</scope>
    <source>
        <strain evidence="2 3">KCTC 42006</strain>
    </source>
</reference>
<accession>A0A844ZBQ4</accession>
<dbReference type="Proteomes" id="UP000460290">
    <property type="component" value="Unassembled WGS sequence"/>
</dbReference>
<keyword evidence="3" id="KW-1185">Reference proteome</keyword>
<dbReference type="OrthoDB" id="7426167at2"/>
<evidence type="ECO:0000313" key="2">
    <source>
        <dbReference type="EMBL" id="MXO83269.1"/>
    </source>
</evidence>
<organism evidence="2 3">
    <name type="scientific">Pontixanthobacter aestiaquae</name>
    <dbReference type="NCBI Taxonomy" id="1509367"/>
    <lineage>
        <taxon>Bacteria</taxon>
        <taxon>Pseudomonadati</taxon>
        <taxon>Pseudomonadota</taxon>
        <taxon>Alphaproteobacteria</taxon>
        <taxon>Sphingomonadales</taxon>
        <taxon>Erythrobacteraceae</taxon>
        <taxon>Pontixanthobacter</taxon>
    </lineage>
</organism>
<gene>
    <name evidence="2" type="ORF">GRI35_07815</name>
</gene>
<dbReference type="EMBL" id="WTYZ01000001">
    <property type="protein sequence ID" value="MXO83269.1"/>
    <property type="molecule type" value="Genomic_DNA"/>
</dbReference>
<dbReference type="InterPro" id="IPR007893">
    <property type="entry name" value="Spore_coat_U/FanG"/>
</dbReference>
<feature type="domain" description="Spore coat protein U/FanG" evidence="1">
    <location>
        <begin position="56"/>
        <end position="187"/>
    </location>
</feature>
<proteinExistence type="predicted"/>
<dbReference type="InterPro" id="IPR053167">
    <property type="entry name" value="Spore_coat_component"/>
</dbReference>
<dbReference type="AlphaFoldDB" id="A0A844ZBQ4"/>